<keyword evidence="1" id="KW-0732">Signal</keyword>
<evidence type="ECO:0008006" key="4">
    <source>
        <dbReference type="Google" id="ProtNLM"/>
    </source>
</evidence>
<accession>A0A5N1J105</accession>
<name>A0A5N1J105_9BACT</name>
<dbReference type="Proteomes" id="UP000326344">
    <property type="component" value="Unassembled WGS sequence"/>
</dbReference>
<gene>
    <name evidence="2" type="ORF">F0P93_31130</name>
</gene>
<proteinExistence type="predicted"/>
<reference evidence="2 3" key="1">
    <citation type="submission" date="2019-09" db="EMBL/GenBank/DDBJ databases">
        <title>Genome Sequence of Larkinella sp MA1.</title>
        <authorList>
            <person name="Srinivasan S."/>
        </authorList>
    </citation>
    <scope>NUCLEOTIDE SEQUENCE [LARGE SCALE GENOMIC DNA]</scope>
    <source>
        <strain evidence="2 3">MA1</strain>
    </source>
</reference>
<feature type="signal peptide" evidence="1">
    <location>
        <begin position="1"/>
        <end position="22"/>
    </location>
</feature>
<evidence type="ECO:0000256" key="1">
    <source>
        <dbReference type="SAM" id="SignalP"/>
    </source>
</evidence>
<feature type="chain" id="PRO_5024956074" description="Curli production assembly/transport component CsgE" evidence="1">
    <location>
        <begin position="23"/>
        <end position="147"/>
    </location>
</feature>
<dbReference type="RefSeq" id="WP_150881704.1">
    <property type="nucleotide sequence ID" value="NZ_VTWS01000016.1"/>
</dbReference>
<evidence type="ECO:0000313" key="2">
    <source>
        <dbReference type="EMBL" id="KAA9340395.1"/>
    </source>
</evidence>
<protein>
    <recommendedName>
        <fullName evidence="4">Curli production assembly/transport component CsgE</fullName>
    </recommendedName>
</protein>
<sequence>MKNVFRLSTLLMLAWLPLAGFSQEPEIERVDLTGVLVENTMDDSESTTLILDNSRTKVGKDFYDLFYKNWSNQPTVADSLPGRPVSPAMPADEVIITIEEIPSPGSGHLIQISMDDQPVWQQFVQGRYDLLEIDAAQAVAALRSRGL</sequence>
<evidence type="ECO:0000313" key="3">
    <source>
        <dbReference type="Proteomes" id="UP000326344"/>
    </source>
</evidence>
<dbReference type="AlphaFoldDB" id="A0A5N1J105"/>
<dbReference type="EMBL" id="VTWS01000016">
    <property type="protein sequence ID" value="KAA9340395.1"/>
    <property type="molecule type" value="Genomic_DNA"/>
</dbReference>
<organism evidence="2 3">
    <name type="scientific">Larkinella humicola</name>
    <dbReference type="NCBI Taxonomy" id="2607654"/>
    <lineage>
        <taxon>Bacteria</taxon>
        <taxon>Pseudomonadati</taxon>
        <taxon>Bacteroidota</taxon>
        <taxon>Cytophagia</taxon>
        <taxon>Cytophagales</taxon>
        <taxon>Spirosomataceae</taxon>
        <taxon>Larkinella</taxon>
    </lineage>
</organism>
<comment type="caution">
    <text evidence="2">The sequence shown here is derived from an EMBL/GenBank/DDBJ whole genome shotgun (WGS) entry which is preliminary data.</text>
</comment>
<keyword evidence="3" id="KW-1185">Reference proteome</keyword>